<accession>A0A132TWH7</accession>
<dbReference type="Pfam" id="PF02687">
    <property type="entry name" value="FtsX"/>
    <property type="match status" value="2"/>
</dbReference>
<dbReference type="OrthoDB" id="9793166at2"/>
<protein>
    <recommendedName>
        <fullName evidence="12">ABC transporter permease</fullName>
    </recommendedName>
</protein>
<evidence type="ECO:0000256" key="5">
    <source>
        <dbReference type="ARBA" id="ARBA00022989"/>
    </source>
</evidence>
<feature type="transmembrane region" description="Helical" evidence="7">
    <location>
        <begin position="298"/>
        <end position="328"/>
    </location>
</feature>
<organism evidence="10 11">
    <name type="scientific">Paenibacillus riograndensis</name>
    <dbReference type="NCBI Taxonomy" id="483937"/>
    <lineage>
        <taxon>Bacteria</taxon>
        <taxon>Bacillati</taxon>
        <taxon>Bacillota</taxon>
        <taxon>Bacilli</taxon>
        <taxon>Bacillales</taxon>
        <taxon>Paenibacillaceae</taxon>
        <taxon>Paenibacillus</taxon>
        <taxon>Paenibacillus sonchi group</taxon>
    </lineage>
</organism>
<feature type="domain" description="ABC3 transporter permease C-terminal" evidence="8">
    <location>
        <begin position="256"/>
        <end position="377"/>
    </location>
</feature>
<dbReference type="PANTHER" id="PTHR30489:SF0">
    <property type="entry name" value="LIPOPROTEIN-RELEASING SYSTEM TRANSMEMBRANE PROTEIN LOLE"/>
    <property type="match status" value="1"/>
</dbReference>
<evidence type="ECO:0000256" key="6">
    <source>
        <dbReference type="ARBA" id="ARBA00023136"/>
    </source>
</evidence>
<keyword evidence="3" id="KW-1003">Cell membrane</keyword>
<feature type="transmembrane region" description="Helical" evidence="7">
    <location>
        <begin position="749"/>
        <end position="777"/>
    </location>
</feature>
<feature type="domain" description="MacB-like periplasmic core" evidence="9">
    <location>
        <begin position="19"/>
        <end position="226"/>
    </location>
</feature>
<dbReference type="GO" id="GO:0098797">
    <property type="term" value="C:plasma membrane protein complex"/>
    <property type="evidence" value="ECO:0007669"/>
    <property type="project" value="TreeGrafter"/>
</dbReference>
<feature type="transmembrane region" description="Helical" evidence="7">
    <location>
        <begin position="348"/>
        <end position="371"/>
    </location>
</feature>
<dbReference type="InterPro" id="IPR025857">
    <property type="entry name" value="MacB_PCD"/>
</dbReference>
<feature type="transmembrane region" description="Helical" evidence="7">
    <location>
        <begin position="797"/>
        <end position="816"/>
    </location>
</feature>
<evidence type="ECO:0000313" key="11">
    <source>
        <dbReference type="Proteomes" id="UP000070475"/>
    </source>
</evidence>
<feature type="transmembrane region" description="Helical" evidence="7">
    <location>
        <begin position="706"/>
        <end position="728"/>
    </location>
</feature>
<comment type="subcellular location">
    <subcellularLocation>
        <location evidence="1">Cell membrane</location>
        <topology evidence="1">Multi-pass membrane protein</topology>
    </subcellularLocation>
</comment>
<evidence type="ECO:0008006" key="12">
    <source>
        <dbReference type="Google" id="ProtNLM"/>
    </source>
</evidence>
<feature type="transmembrane region" description="Helical" evidence="7">
    <location>
        <begin position="20"/>
        <end position="39"/>
    </location>
</feature>
<comment type="caution">
    <text evidence="10">The sequence shown here is derived from an EMBL/GenBank/DDBJ whole genome shotgun (WGS) entry which is preliminary data.</text>
</comment>
<dbReference type="InterPro" id="IPR003838">
    <property type="entry name" value="ABC3_permease_C"/>
</dbReference>
<dbReference type="PATRIC" id="fig|483937.3.peg.1277"/>
<feature type="transmembrane region" description="Helical" evidence="7">
    <location>
        <begin position="420"/>
        <end position="441"/>
    </location>
</feature>
<dbReference type="Pfam" id="PF12704">
    <property type="entry name" value="MacB_PCD"/>
    <property type="match status" value="2"/>
</dbReference>
<feature type="transmembrane region" description="Helical" evidence="7">
    <location>
        <begin position="474"/>
        <end position="491"/>
    </location>
</feature>
<dbReference type="AlphaFoldDB" id="A0A132TWH7"/>
<dbReference type="PANTHER" id="PTHR30489">
    <property type="entry name" value="LIPOPROTEIN-RELEASING SYSTEM TRANSMEMBRANE PROTEIN LOLE"/>
    <property type="match status" value="1"/>
</dbReference>
<sequence length="831" mass="92080">MNIIARSIIKSIAERKFRTCLIIFSILIATALFFSSITISNTLTHVYTHKLENAQGNADIVIKNKDNTTSFFSTDKAEKLSSSTTYIIGEIQSPAIFITKDNNINWFNLHGLEENELEKLNPITFVDKQKAQPFEGNQIIVSRGMVDKFKLSIGDALDLEVNGKKQSFHVYGISDPVGYFMDESKFYSAIVPKQMLSQINQAKGLVNYVNIKLADVNDKPAAITELSGMYKDQMVKDPVSPEDIKSQTSVLSTALMVMVVVVTFMSMFIIYTCFKVLTIERLPMVGTFRSIGATKKAIHLLLIGESLFYGVIGAVLGSAFGVVILYYITSMTTPSYIKQSQMMIQFSPVHIVAASLFAIVLCLGSSLMPILKTSKIPLKEVILSLTELKDLGKTKKFILGLLFIAMIVIFAPMVTGQLAIAVVGVSVILAGVSVTLVVPFLTELATAILEKLYALIFGNVGPLALRNIRGNNNMMNTISLIAIGITSIMFVNTASNSVLSATTNLYSESSTFDIKMTAAGADQQFVNNIQKVDGVQDVYANFEAKNVKVVDKNGDILAIDSVDSARHLDFWKIDMDGDPKGQLKKLDNERNILLAVQVKERLGVKDGDTITLVFPKGNKEYKVQGSFNTLMYTGNYALISEKYMKEDLGATMYSNIYIKANQNPSTVSKNLERKFFSDRPQIVTVKDWQQENVKSNKQIFNILKGFAFLSMLIGIVGVFNNLVINLIQRKRNLAMLRSIGMSKVQTVKMIFIESLTLGLVGGVFGCLGGYLLIWLLPYIYKAVFIPPVYIYYPLSQVWLYFLASVCIAIVASISPMNKSSKLNIINVIKYE</sequence>
<feature type="domain" description="ABC3 transporter permease C-terminal" evidence="8">
    <location>
        <begin position="706"/>
        <end position="824"/>
    </location>
</feature>
<evidence type="ECO:0000259" key="8">
    <source>
        <dbReference type="Pfam" id="PF02687"/>
    </source>
</evidence>
<feature type="transmembrane region" description="Helical" evidence="7">
    <location>
        <begin position="397"/>
        <end position="414"/>
    </location>
</feature>
<keyword evidence="11" id="KW-1185">Reference proteome</keyword>
<evidence type="ECO:0000256" key="1">
    <source>
        <dbReference type="ARBA" id="ARBA00004651"/>
    </source>
</evidence>
<dbReference type="GO" id="GO:0044874">
    <property type="term" value="P:lipoprotein localization to outer membrane"/>
    <property type="evidence" value="ECO:0007669"/>
    <property type="project" value="TreeGrafter"/>
</dbReference>
<keyword evidence="6 7" id="KW-0472">Membrane</keyword>
<proteinExistence type="inferred from homology"/>
<evidence type="ECO:0000256" key="2">
    <source>
        <dbReference type="ARBA" id="ARBA00005236"/>
    </source>
</evidence>
<feature type="transmembrane region" description="Helical" evidence="7">
    <location>
        <begin position="254"/>
        <end position="277"/>
    </location>
</feature>
<dbReference type="Proteomes" id="UP000070475">
    <property type="component" value="Unassembled WGS sequence"/>
</dbReference>
<evidence type="ECO:0000256" key="7">
    <source>
        <dbReference type="SAM" id="Phobius"/>
    </source>
</evidence>
<evidence type="ECO:0000313" key="10">
    <source>
        <dbReference type="EMBL" id="KWX75506.1"/>
    </source>
</evidence>
<reference evidence="10 11" key="1">
    <citation type="submission" date="2015-08" db="EMBL/GenBank/DDBJ databases">
        <title>Genomes of Paenibacillus riograndensis.</title>
        <authorList>
            <person name="Sant'Anna F.H."/>
            <person name="Souza R."/>
            <person name="Ambrosini A."/>
            <person name="Bach E."/>
            <person name="Fernandes G."/>
            <person name="Balsanelli E."/>
            <person name="Baura V.A."/>
            <person name="Pedrosa F.O."/>
            <person name="Souza E.M."/>
            <person name="Passaglia L."/>
        </authorList>
    </citation>
    <scope>NUCLEOTIDE SEQUENCE [LARGE SCALE GENOMIC DNA]</scope>
    <source>
        <strain evidence="10 11">CAS34</strain>
    </source>
</reference>
<comment type="similarity">
    <text evidence="2">Belongs to the ABC-4 integral membrane protein family. LolC/E subfamily.</text>
</comment>
<evidence type="ECO:0000256" key="3">
    <source>
        <dbReference type="ARBA" id="ARBA00022475"/>
    </source>
</evidence>
<keyword evidence="4 7" id="KW-0812">Transmembrane</keyword>
<keyword evidence="5 7" id="KW-1133">Transmembrane helix</keyword>
<evidence type="ECO:0000256" key="4">
    <source>
        <dbReference type="ARBA" id="ARBA00022692"/>
    </source>
</evidence>
<name>A0A132TWH7_9BACL</name>
<evidence type="ECO:0000259" key="9">
    <source>
        <dbReference type="Pfam" id="PF12704"/>
    </source>
</evidence>
<gene>
    <name evidence="10" type="ORF">AMQ84_17985</name>
</gene>
<feature type="domain" description="MacB-like periplasmic core" evidence="9">
    <location>
        <begin position="477"/>
        <end position="667"/>
    </location>
</feature>
<dbReference type="InterPro" id="IPR051447">
    <property type="entry name" value="Lipoprotein-release_system"/>
</dbReference>
<dbReference type="RefSeq" id="WP_060861475.1">
    <property type="nucleotide sequence ID" value="NZ_LIRB01000135.1"/>
</dbReference>
<dbReference type="EMBL" id="LIRB01000135">
    <property type="protein sequence ID" value="KWX75506.1"/>
    <property type="molecule type" value="Genomic_DNA"/>
</dbReference>